<proteinExistence type="predicted"/>
<dbReference type="STRING" id="443254.Marpi_2061"/>
<dbReference type="EMBL" id="CP003257">
    <property type="protein sequence ID" value="AEX86436.1"/>
    <property type="molecule type" value="Genomic_DNA"/>
</dbReference>
<dbReference type="SUPFAM" id="SSF48208">
    <property type="entry name" value="Six-hairpin glycosidases"/>
    <property type="match status" value="1"/>
</dbReference>
<keyword evidence="2" id="KW-1185">Reference proteome</keyword>
<gene>
    <name evidence="1" type="ordered locus">Marpi_2061</name>
</gene>
<dbReference type="Gene3D" id="1.50.10.20">
    <property type="match status" value="1"/>
</dbReference>
<dbReference type="InterPro" id="IPR008928">
    <property type="entry name" value="6-hairpin_glycosidase_sf"/>
</dbReference>
<dbReference type="eggNOG" id="COG1331">
    <property type="taxonomic scope" value="Bacteria"/>
</dbReference>
<dbReference type="HOGENOM" id="CLU_384914_0_0_0"/>
<protein>
    <submittedName>
        <fullName evidence="1">Uncharacterized protein</fullName>
    </submittedName>
</protein>
<evidence type="ECO:0000313" key="2">
    <source>
        <dbReference type="Proteomes" id="UP000007161"/>
    </source>
</evidence>
<dbReference type="KEGG" id="mpz:Marpi_2061"/>
<dbReference type="GO" id="GO:0005975">
    <property type="term" value="P:carbohydrate metabolic process"/>
    <property type="evidence" value="ECO:0007669"/>
    <property type="project" value="InterPro"/>
</dbReference>
<accession>H2J766</accession>
<dbReference type="AlphaFoldDB" id="H2J766"/>
<dbReference type="RefSeq" id="WP_014297506.1">
    <property type="nucleotide sequence ID" value="NC_016751.1"/>
</dbReference>
<name>H2J766_MARPK</name>
<organism evidence="1 2">
    <name type="scientific">Marinitoga piezophila (strain DSM 14283 / JCM 11233 / KA3)</name>
    <dbReference type="NCBI Taxonomy" id="443254"/>
    <lineage>
        <taxon>Bacteria</taxon>
        <taxon>Thermotogati</taxon>
        <taxon>Thermotogota</taxon>
        <taxon>Thermotogae</taxon>
        <taxon>Petrotogales</taxon>
        <taxon>Petrotogaceae</taxon>
        <taxon>Marinitoga</taxon>
    </lineage>
</organism>
<evidence type="ECO:0000313" key="1">
    <source>
        <dbReference type="EMBL" id="AEX86436.1"/>
    </source>
</evidence>
<reference evidence="2" key="2">
    <citation type="submission" date="2012-01" db="EMBL/GenBank/DDBJ databases">
        <title>Complete sequence of chromosome of Marinitoga piezophila KA3.</title>
        <authorList>
            <person name="Lucas S."/>
            <person name="Han J."/>
            <person name="Lapidus A."/>
            <person name="Cheng J.-F."/>
            <person name="Goodwin L."/>
            <person name="Pitluck S."/>
            <person name="Peters L."/>
            <person name="Mikhailova N."/>
            <person name="Teshima H."/>
            <person name="Detter J.C."/>
            <person name="Han C."/>
            <person name="Tapia R."/>
            <person name="Land M."/>
            <person name="Hauser L."/>
            <person name="Kyrpides N."/>
            <person name="Ivanova N."/>
            <person name="Pagani I."/>
            <person name="Jebbar M."/>
            <person name="Vannier P."/>
            <person name="Oger P."/>
            <person name="Cario A."/>
            <person name="Bartlett D."/>
            <person name="Noll K.M."/>
            <person name="Woyke T."/>
        </authorList>
    </citation>
    <scope>NUCLEOTIDE SEQUENCE [LARGE SCALE GENOMIC DNA]</scope>
    <source>
        <strain evidence="2">DSM 14283 / JCM 11233 / KA3</strain>
    </source>
</reference>
<reference evidence="1 2" key="1">
    <citation type="journal article" date="2012" name="J. Bacteriol.">
        <title>Complete Genome Sequence of the Thermophilic, Piezophilic, Heterotrophic Bacterium Marinitoga piezophila KA3.</title>
        <authorList>
            <person name="Lucas S."/>
            <person name="Han J."/>
            <person name="Lapidus A."/>
            <person name="Cheng J.F."/>
            <person name="Goodwin L.A."/>
            <person name="Pitluck S."/>
            <person name="Peters L."/>
            <person name="Mikhailova N."/>
            <person name="Teshima H."/>
            <person name="Detter J.C."/>
            <person name="Han C."/>
            <person name="Tapia R."/>
            <person name="Land M."/>
            <person name="Hauser L."/>
            <person name="Kyrpides N.C."/>
            <person name="Ivanova N."/>
            <person name="Pagani I."/>
            <person name="Vannier P."/>
            <person name="Oger P."/>
            <person name="Bartlett D.H."/>
            <person name="Noll K.M."/>
            <person name="Woyke T."/>
            <person name="Jebbar M."/>
        </authorList>
    </citation>
    <scope>NUCLEOTIDE SEQUENCE [LARGE SCALE GENOMIC DNA]</scope>
    <source>
        <strain evidence="2">DSM 14283 / JCM 11233 / KA3</strain>
    </source>
</reference>
<dbReference type="Proteomes" id="UP000007161">
    <property type="component" value="Chromosome"/>
</dbReference>
<sequence length="730" mass="84212">MKKSFILLLLISSITVFPIDINLSHLEFLRDTFNINKKEVVGYWIYADKIGNKYIRKSAKEEGVTCVDDVARVAVLYTELYKLEKKELYYERAKEALDFVISMQDTDGDFYNFIFENGKINKIGITSRKSAGWWASRAFWALSNAINTFPDESFNKKIIESSKKARKVLIKNLDNEYLLNKSTDLTSIFLLGLTKYYNFSKSSEDIDYITKIANSILNYQIKDGPFKGAFNESQNKNKFIWHSWGSRQGEALLEVYNITKDKKYLESVKKLVDFYDMLLSIGPVYEINDYIKKYPYLSYGVEVIVSTLSKLYLLTQKDIYAIKAFLFGSFYNGNNHLNFPMYGKNGEGYDGMHSVYVNQNAGAESTVSALLALTNLNKLPLRFQIYYNSKLLDKGNRALLLEAEKMDTGIYYYELDNRGNIQIKTNEKISLKTQIDIEGKYYIYLIGNIPPETKIKIYSGNSKVSTSQQFILANLSKGKLTISLIPEDDYLYLDQILIIPENYSFLFSINNNFYKISNDEIYKIKNNKPINNEKKYMQSAEIAILEKGNIKILELNKIFNNNGIVKFSERKEGNFDNPDGIFGAKYPAEEIGKVLKNGYLEYEDILFKINIDGKDNIICSGQELKFENLKGNKIYILGSSEHGSYIGKIVIEYNDGTTQIEELKFSDWCQQPVFNEKIVVDTIYRYNSLGIKENINPKIFLNIFTLKNKEIKSIYLPKIPTMHIFAITIK</sequence>
<dbReference type="OrthoDB" id="9795873at2"/>